<evidence type="ECO:0000256" key="3">
    <source>
        <dbReference type="ARBA" id="ARBA00022553"/>
    </source>
</evidence>
<dbReference type="EMBL" id="BPLQ01000194">
    <property type="protein sequence ID" value="GIX68726.1"/>
    <property type="molecule type" value="Genomic_DNA"/>
</dbReference>
<keyword evidence="2" id="KW-1017">Isopeptide bond</keyword>
<dbReference type="InterPro" id="IPR000504">
    <property type="entry name" value="RRM_dom"/>
</dbReference>
<dbReference type="CDD" id="cd12503">
    <property type="entry name" value="RRM1_hnRNPH_GRSF1_like"/>
    <property type="match status" value="1"/>
</dbReference>
<comment type="caution">
    <text evidence="13">The sequence shown here is derived from an EMBL/GenBank/DDBJ whole genome shotgun (WGS) entry which is preliminary data.</text>
</comment>
<evidence type="ECO:0000256" key="7">
    <source>
        <dbReference type="ARBA" id="ARBA00022884"/>
    </source>
</evidence>
<comment type="subcellular location">
    <subcellularLocation>
        <location evidence="1">Nucleus</location>
    </subcellularLocation>
</comment>
<evidence type="ECO:0000256" key="2">
    <source>
        <dbReference type="ARBA" id="ARBA00022499"/>
    </source>
</evidence>
<feature type="compositionally biased region" description="Gly residues" evidence="11">
    <location>
        <begin position="369"/>
        <end position="395"/>
    </location>
</feature>
<dbReference type="GO" id="GO:0005634">
    <property type="term" value="C:nucleus"/>
    <property type="evidence" value="ECO:0007669"/>
    <property type="project" value="UniProtKB-SubCell"/>
</dbReference>
<feature type="domain" description="RRM" evidence="12">
    <location>
        <begin position="115"/>
        <end position="192"/>
    </location>
</feature>
<feature type="domain" description="RRM" evidence="12">
    <location>
        <begin position="256"/>
        <end position="331"/>
    </location>
</feature>
<dbReference type="FunFam" id="3.30.70.330:FF:000031">
    <property type="entry name" value="Heterogeneous nuclear ribonucleoprotein h3 isoform"/>
    <property type="match status" value="1"/>
</dbReference>
<dbReference type="GO" id="GO:0003723">
    <property type="term" value="F:RNA binding"/>
    <property type="evidence" value="ECO:0007669"/>
    <property type="project" value="UniProtKB-UniRule"/>
</dbReference>
<dbReference type="InterPro" id="IPR035979">
    <property type="entry name" value="RBD_domain_sf"/>
</dbReference>
<feature type="domain" description="RRM" evidence="12">
    <location>
        <begin position="15"/>
        <end position="94"/>
    </location>
</feature>
<dbReference type="FunFam" id="3.30.70.330:FF:000131">
    <property type="entry name" value="Heterogeneous nuclear ribonucleoprotein h3 isoform"/>
    <property type="match status" value="1"/>
</dbReference>
<dbReference type="Gene3D" id="3.30.70.330">
    <property type="match status" value="3"/>
</dbReference>
<dbReference type="InterPro" id="IPR012677">
    <property type="entry name" value="Nucleotide-bd_a/b_plait_sf"/>
</dbReference>
<keyword evidence="4" id="KW-0507">mRNA processing</keyword>
<dbReference type="CDD" id="cd12506">
    <property type="entry name" value="RRM3_hnRNPH_CRSF1_like"/>
    <property type="match status" value="1"/>
</dbReference>
<dbReference type="PANTHER" id="PTHR13976">
    <property type="entry name" value="HETEROGENEOUS NUCLEAR RIBONUCLEOPROTEIN-RELATED"/>
    <property type="match status" value="1"/>
</dbReference>
<feature type="compositionally biased region" description="Low complexity" evidence="11">
    <location>
        <begin position="338"/>
        <end position="349"/>
    </location>
</feature>
<evidence type="ECO:0000259" key="12">
    <source>
        <dbReference type="PROSITE" id="PS50102"/>
    </source>
</evidence>
<keyword evidence="8" id="KW-0007">Acetylation</keyword>
<sequence length="574" mass="62536">METKIKEERENFDPLVLRVRGLPWSASKEDIVKFFEGCKLKNNSNGIHMTMSKEGRPSGEAYVEFETAEDADKGLEKNNEHLGNRYIEVFRSKENEMEWALRRCGLDGQEAFGDACVRLRGLPFGCSKEEIAQFFTGLEIVRNGITLPTDFNGRSTGEAFVQFASQEIAEKAMGKHKEKIGHRYIEIFKSSLQEIRNATGGGPVRMGRSIGSNRMNPYERPDRPGAFGRGGRGRGGPGGNFNDRGGFPDRVRDTGHNIHLRGLPYRANERDIFEFFSPLKPVAVRIKYEPSGRSSGEADAMFATHEDALRAMKKDKEKMQHRYIELFLQSEPDHFRPDSMGPYGSPSGPGQFGPRGGSGRPYMPDSDSGYGGPDRGFGADRGFGSGSGPSRGFGGEPERGFDGGYGGGSPGAVPSRGYGGLGQGSVRDRDYGFNSDKPYSPSAGDRGFGVGAVAGDRSYGRAPTERIGYGGGASERGFGGGPATATRSTYVGVNDRYATADRRLDDRSYGMEDTYRNGMQGNSMAAGRSDTNYSKDRTNESDFYGSGKLFGDSAYQSSPGQNINMMGPTTYPGY</sequence>
<organism evidence="13 14">
    <name type="scientific">Caerostris darwini</name>
    <dbReference type="NCBI Taxonomy" id="1538125"/>
    <lineage>
        <taxon>Eukaryota</taxon>
        <taxon>Metazoa</taxon>
        <taxon>Ecdysozoa</taxon>
        <taxon>Arthropoda</taxon>
        <taxon>Chelicerata</taxon>
        <taxon>Arachnida</taxon>
        <taxon>Araneae</taxon>
        <taxon>Araneomorphae</taxon>
        <taxon>Entelegynae</taxon>
        <taxon>Araneoidea</taxon>
        <taxon>Araneidae</taxon>
        <taxon>Caerostris</taxon>
    </lineage>
</organism>
<evidence type="ECO:0000256" key="10">
    <source>
        <dbReference type="PROSITE-ProRule" id="PRU00176"/>
    </source>
</evidence>
<dbReference type="SUPFAM" id="SSF54928">
    <property type="entry name" value="RNA-binding domain, RBD"/>
    <property type="match status" value="3"/>
</dbReference>
<evidence type="ECO:0000313" key="13">
    <source>
        <dbReference type="EMBL" id="GIX68726.1"/>
    </source>
</evidence>
<dbReference type="AlphaFoldDB" id="A0AAV4MBD7"/>
<evidence type="ECO:0000256" key="5">
    <source>
        <dbReference type="ARBA" id="ARBA00022737"/>
    </source>
</evidence>
<evidence type="ECO:0000256" key="6">
    <source>
        <dbReference type="ARBA" id="ARBA00022843"/>
    </source>
</evidence>
<evidence type="ECO:0000313" key="14">
    <source>
        <dbReference type="Proteomes" id="UP001054837"/>
    </source>
</evidence>
<name>A0AAV4MBD7_9ARAC</name>
<evidence type="ECO:0000256" key="4">
    <source>
        <dbReference type="ARBA" id="ARBA00022664"/>
    </source>
</evidence>
<keyword evidence="9" id="KW-0539">Nucleus</keyword>
<keyword evidence="5" id="KW-0677">Repeat</keyword>
<feature type="region of interest" description="Disordered" evidence="11">
    <location>
        <begin position="334"/>
        <end position="448"/>
    </location>
</feature>
<proteinExistence type="predicted"/>
<keyword evidence="14" id="KW-1185">Reference proteome</keyword>
<feature type="compositionally biased region" description="Gly residues" evidence="11">
    <location>
        <begin position="227"/>
        <end position="239"/>
    </location>
</feature>
<dbReference type="GO" id="GO:0006397">
    <property type="term" value="P:mRNA processing"/>
    <property type="evidence" value="ECO:0007669"/>
    <property type="project" value="UniProtKB-KW"/>
</dbReference>
<dbReference type="SMART" id="SM00360">
    <property type="entry name" value="RRM"/>
    <property type="match status" value="3"/>
</dbReference>
<feature type="region of interest" description="Disordered" evidence="11">
    <location>
        <begin position="199"/>
        <end position="253"/>
    </location>
</feature>
<evidence type="ECO:0000256" key="8">
    <source>
        <dbReference type="ARBA" id="ARBA00022990"/>
    </source>
</evidence>
<keyword evidence="7 10" id="KW-0694">RNA-binding</keyword>
<keyword evidence="13" id="KW-0687">Ribonucleoprotein</keyword>
<feature type="region of interest" description="Disordered" evidence="11">
    <location>
        <begin position="511"/>
        <end position="574"/>
    </location>
</feature>
<evidence type="ECO:0000256" key="11">
    <source>
        <dbReference type="SAM" id="MobiDB-lite"/>
    </source>
</evidence>
<protein>
    <submittedName>
        <fullName evidence="13">Heterogeneous nuclear ribonucleoprotein H2</fullName>
    </submittedName>
</protein>
<gene>
    <name evidence="13" type="primary">HNRNPH2</name>
    <name evidence="13" type="ORF">CDAR_199501</name>
</gene>
<evidence type="ECO:0000256" key="1">
    <source>
        <dbReference type="ARBA" id="ARBA00004123"/>
    </source>
</evidence>
<keyword evidence="6" id="KW-0832">Ubl conjugation</keyword>
<evidence type="ECO:0000256" key="9">
    <source>
        <dbReference type="ARBA" id="ARBA00023242"/>
    </source>
</evidence>
<dbReference type="InterPro" id="IPR050666">
    <property type="entry name" value="ESRP"/>
</dbReference>
<reference evidence="13 14" key="1">
    <citation type="submission" date="2021-06" db="EMBL/GenBank/DDBJ databases">
        <title>Caerostris darwini draft genome.</title>
        <authorList>
            <person name="Kono N."/>
            <person name="Arakawa K."/>
        </authorList>
    </citation>
    <scope>NUCLEOTIDE SEQUENCE [LARGE SCALE GENOMIC DNA]</scope>
</reference>
<feature type="compositionally biased region" description="Gly residues" evidence="11">
    <location>
        <begin position="350"/>
        <end position="359"/>
    </location>
</feature>
<dbReference type="Proteomes" id="UP001054837">
    <property type="component" value="Unassembled WGS sequence"/>
</dbReference>
<accession>A0AAV4MBD7</accession>
<dbReference type="GO" id="GO:1990904">
    <property type="term" value="C:ribonucleoprotein complex"/>
    <property type="evidence" value="ECO:0007669"/>
    <property type="project" value="UniProtKB-KW"/>
</dbReference>
<dbReference type="Pfam" id="PF00076">
    <property type="entry name" value="RRM_1"/>
    <property type="match status" value="3"/>
</dbReference>
<dbReference type="PROSITE" id="PS50102">
    <property type="entry name" value="RRM"/>
    <property type="match status" value="3"/>
</dbReference>
<keyword evidence="3" id="KW-0597">Phosphoprotein</keyword>
<feature type="compositionally biased region" description="Polar residues" evidence="11">
    <location>
        <begin position="554"/>
        <end position="564"/>
    </location>
</feature>